<evidence type="ECO:0000256" key="1">
    <source>
        <dbReference type="ARBA" id="ARBA00004324"/>
    </source>
</evidence>
<dbReference type="GO" id="GO:0044773">
    <property type="term" value="P:mitotic DNA damage checkpoint signaling"/>
    <property type="evidence" value="ECO:0007669"/>
    <property type="project" value="TreeGrafter"/>
</dbReference>
<keyword evidence="4" id="KW-0548">Nucleotidyltransferase</keyword>
<dbReference type="EMBL" id="JAIZAY010000009">
    <property type="protein sequence ID" value="KAJ8036662.1"/>
    <property type="molecule type" value="Genomic_DNA"/>
</dbReference>
<dbReference type="GO" id="GO:0005681">
    <property type="term" value="C:spliceosomal complex"/>
    <property type="evidence" value="ECO:0007669"/>
    <property type="project" value="InterPro"/>
</dbReference>
<evidence type="ECO:0000256" key="13">
    <source>
        <dbReference type="ARBA" id="ARBA00023124"/>
    </source>
</evidence>
<reference evidence="18" key="1">
    <citation type="submission" date="2021-10" db="EMBL/GenBank/DDBJ databases">
        <title>Tropical sea cucumber genome reveals ecological adaptation and Cuvierian tubules defense mechanism.</title>
        <authorList>
            <person name="Chen T."/>
        </authorList>
    </citation>
    <scope>NUCLEOTIDE SEQUENCE</scope>
    <source>
        <strain evidence="18">Nanhai2018</strain>
        <tissue evidence="18">Muscle</tissue>
    </source>
</reference>
<dbReference type="GO" id="GO:0004519">
    <property type="term" value="F:endonuclease activity"/>
    <property type="evidence" value="ECO:0007669"/>
    <property type="project" value="UniProtKB-KW"/>
</dbReference>
<evidence type="ECO:0000256" key="2">
    <source>
        <dbReference type="ARBA" id="ARBA00022473"/>
    </source>
</evidence>
<evidence type="ECO:0000256" key="15">
    <source>
        <dbReference type="ARBA" id="ARBA00023242"/>
    </source>
</evidence>
<dbReference type="Proteomes" id="UP001152320">
    <property type="component" value="Chromosome 9"/>
</dbReference>
<evidence type="ECO:0000256" key="7">
    <source>
        <dbReference type="ARBA" id="ARBA00022723"/>
    </source>
</evidence>
<dbReference type="InterPro" id="IPR049912">
    <property type="entry name" value="CRESS_DNA_REP"/>
</dbReference>
<keyword evidence="12" id="KW-0862">Zinc</keyword>
<evidence type="ECO:0000256" key="6">
    <source>
        <dbReference type="ARBA" id="ARBA00022722"/>
    </source>
</evidence>
<evidence type="ECO:0000256" key="16">
    <source>
        <dbReference type="SAM" id="MobiDB-lite"/>
    </source>
</evidence>
<evidence type="ECO:0000256" key="3">
    <source>
        <dbReference type="ARBA" id="ARBA00022679"/>
    </source>
</evidence>
<keyword evidence="9" id="KW-0255">Endonuclease</keyword>
<dbReference type="InterPro" id="IPR059039">
    <property type="entry name" value="ZNF380_CC"/>
</dbReference>
<dbReference type="Pfam" id="PF23406">
    <property type="entry name" value="ZNF380_CC"/>
    <property type="match status" value="1"/>
</dbReference>
<feature type="region of interest" description="Disordered" evidence="16">
    <location>
        <begin position="418"/>
        <end position="448"/>
    </location>
</feature>
<keyword evidence="13" id="KW-0190">Covalent protein-DNA linkage</keyword>
<feature type="domain" description="CRESS-DNA virus Rep endonuclease" evidence="17">
    <location>
        <begin position="48"/>
        <end position="166"/>
    </location>
</feature>
<keyword evidence="5" id="KW-0235">DNA replication</keyword>
<feature type="region of interest" description="Disordered" evidence="16">
    <location>
        <begin position="155"/>
        <end position="182"/>
    </location>
</feature>
<sequence>MNRSPTLNKIYEKEATFLIKLSEGTQFALFITLKFKRDSNMDKTLGTRQVRMVYLLTYSQADANICISREDFASKVTNAFNSVGAHIIQWACCREYHQDGSMHYHMAIKLDRPHRWLQVKKTIEAEHGIIVHFLATHANYYSAWQYVTKEDDSVITSPHHPDIGDHPPATTSASASRVQATSSGSSKKTLLSELDVFEIVIKRRIKTTEQLLVLAEQQKREGKTDLAEFVVIRGAKCVAEAIKNVEAFKASLTPDEQKISNQSSIQEEKPTLPSSSKIKRKDVEPTEAPILKKIKVSTVEHLPVKSQPAVRVKVEKNIRQQHQPPVKVKKEEAAAPSMKDVLPEGFFDDPTVDAKVRQVEVKNTAEEEWAKFQKEMEHQQQASQVMLEADETATQVSRNITEIDEQIQRFAKVEKLRDEQDKWKETKLGKPHNKMEESGSSGDEEDYAEFLDWRSKGAFK</sequence>
<dbReference type="GO" id="GO:0003677">
    <property type="term" value="F:DNA binding"/>
    <property type="evidence" value="ECO:0007669"/>
    <property type="project" value="UniProtKB-KW"/>
</dbReference>
<dbReference type="GO" id="GO:0016787">
    <property type="term" value="F:hydrolase activity"/>
    <property type="evidence" value="ECO:0007669"/>
    <property type="project" value="UniProtKB-KW"/>
</dbReference>
<name>A0A9Q1C146_HOLLE</name>
<evidence type="ECO:0000313" key="19">
    <source>
        <dbReference type="Proteomes" id="UP001152320"/>
    </source>
</evidence>
<evidence type="ECO:0000256" key="4">
    <source>
        <dbReference type="ARBA" id="ARBA00022695"/>
    </source>
</evidence>
<evidence type="ECO:0000256" key="9">
    <source>
        <dbReference type="ARBA" id="ARBA00022759"/>
    </source>
</evidence>
<evidence type="ECO:0000313" key="18">
    <source>
        <dbReference type="EMBL" id="KAJ8036662.1"/>
    </source>
</evidence>
<keyword evidence="7" id="KW-0479">Metal-binding</keyword>
<dbReference type="PANTHER" id="PTHR13278:SF0">
    <property type="entry name" value="ZINC FINGER PROTEIN 830"/>
    <property type="match status" value="1"/>
</dbReference>
<evidence type="ECO:0000259" key="17">
    <source>
        <dbReference type="PROSITE" id="PS52020"/>
    </source>
</evidence>
<dbReference type="PROSITE" id="PS52020">
    <property type="entry name" value="CRESS_DNA_REP"/>
    <property type="match status" value="1"/>
</dbReference>
<evidence type="ECO:0000256" key="5">
    <source>
        <dbReference type="ARBA" id="ARBA00022705"/>
    </source>
</evidence>
<dbReference type="GO" id="GO:0033314">
    <property type="term" value="P:mitotic DNA replication checkpoint signaling"/>
    <property type="evidence" value="ECO:0007669"/>
    <property type="project" value="TreeGrafter"/>
</dbReference>
<dbReference type="GO" id="GO:0033260">
    <property type="term" value="P:nuclear DNA replication"/>
    <property type="evidence" value="ECO:0007669"/>
    <property type="project" value="TreeGrafter"/>
</dbReference>
<evidence type="ECO:0000256" key="8">
    <source>
        <dbReference type="ARBA" id="ARBA00022741"/>
    </source>
</evidence>
<feature type="region of interest" description="Disordered" evidence="16">
    <location>
        <begin position="253"/>
        <end position="281"/>
    </location>
</feature>
<dbReference type="AlphaFoldDB" id="A0A9Q1C146"/>
<keyword evidence="19" id="KW-1185">Reference proteome</keyword>
<gene>
    <name evidence="18" type="ORF">HOLleu_20705</name>
</gene>
<dbReference type="InterPro" id="IPR040050">
    <property type="entry name" value="ZNF830-like"/>
</dbReference>
<comment type="caution">
    <text evidence="18">The sequence shown here is derived from an EMBL/GenBank/DDBJ whole genome shotgun (WGS) entry which is preliminary data.</text>
</comment>
<keyword evidence="11" id="KW-0378">Hydrolase</keyword>
<keyword evidence="10" id="KW-0863">Zinc-finger</keyword>
<evidence type="ECO:0000256" key="11">
    <source>
        <dbReference type="ARBA" id="ARBA00022801"/>
    </source>
</evidence>
<organism evidence="18 19">
    <name type="scientific">Holothuria leucospilota</name>
    <name type="common">Black long sea cucumber</name>
    <name type="synonym">Mertensiothuria leucospilota</name>
    <dbReference type="NCBI Taxonomy" id="206669"/>
    <lineage>
        <taxon>Eukaryota</taxon>
        <taxon>Metazoa</taxon>
        <taxon>Echinodermata</taxon>
        <taxon>Eleutherozoa</taxon>
        <taxon>Echinozoa</taxon>
        <taxon>Holothuroidea</taxon>
        <taxon>Aspidochirotacea</taxon>
        <taxon>Aspidochirotida</taxon>
        <taxon>Holothuriidae</taxon>
        <taxon>Holothuria</taxon>
    </lineage>
</organism>
<feature type="compositionally biased region" description="Basic and acidic residues" evidence="16">
    <location>
        <begin position="418"/>
        <end position="437"/>
    </location>
</feature>
<dbReference type="GO" id="GO:0016779">
    <property type="term" value="F:nucleotidyltransferase activity"/>
    <property type="evidence" value="ECO:0007669"/>
    <property type="project" value="UniProtKB-KW"/>
</dbReference>
<keyword evidence="15" id="KW-0539">Nucleus</keyword>
<evidence type="ECO:0000256" key="10">
    <source>
        <dbReference type="ARBA" id="ARBA00022771"/>
    </source>
</evidence>
<dbReference type="GO" id="GO:0000166">
    <property type="term" value="F:nucleotide binding"/>
    <property type="evidence" value="ECO:0007669"/>
    <property type="project" value="UniProtKB-KW"/>
</dbReference>
<keyword evidence="8" id="KW-0547">Nucleotide-binding</keyword>
<comment type="subcellular location">
    <subcellularLocation>
        <location evidence="1">Nucleus speckle</location>
    </subcellularLocation>
</comment>
<dbReference type="SUPFAM" id="SSF55464">
    <property type="entry name" value="Origin of replication-binding domain, RBD-like"/>
    <property type="match status" value="1"/>
</dbReference>
<keyword evidence="3" id="KW-0808">Transferase</keyword>
<accession>A0A9Q1C146</accession>
<evidence type="ECO:0000256" key="12">
    <source>
        <dbReference type="ARBA" id="ARBA00022833"/>
    </source>
</evidence>
<dbReference type="OrthoDB" id="77607at2759"/>
<dbReference type="GO" id="GO:0008270">
    <property type="term" value="F:zinc ion binding"/>
    <property type="evidence" value="ECO:0007669"/>
    <property type="project" value="UniProtKB-KW"/>
</dbReference>
<dbReference type="Gene3D" id="3.40.1310.20">
    <property type="match status" value="1"/>
</dbReference>
<dbReference type="PANTHER" id="PTHR13278">
    <property type="entry name" value="ZINC FINGER PROTEIN 830"/>
    <property type="match status" value="1"/>
</dbReference>
<feature type="compositionally biased region" description="Polar residues" evidence="16">
    <location>
        <begin position="169"/>
        <end position="180"/>
    </location>
</feature>
<evidence type="ECO:0000256" key="14">
    <source>
        <dbReference type="ARBA" id="ARBA00023125"/>
    </source>
</evidence>
<keyword evidence="14" id="KW-0238">DNA-binding</keyword>
<protein>
    <recommendedName>
        <fullName evidence="17">CRESS-DNA virus Rep endonuclease domain-containing protein</fullName>
    </recommendedName>
</protein>
<keyword evidence="2" id="KW-0217">Developmental protein</keyword>
<keyword evidence="6" id="KW-0540">Nuclease</keyword>
<proteinExistence type="predicted"/>